<name>A0AAI9K101_9FIRM</name>
<dbReference type="EMBL" id="BLYL01000001">
    <property type="protein sequence ID" value="GFO93248.1"/>
    <property type="molecule type" value="Genomic_DNA"/>
</dbReference>
<feature type="transmembrane region" description="Helical" evidence="1">
    <location>
        <begin position="21"/>
        <end position="40"/>
    </location>
</feature>
<evidence type="ECO:0000313" key="3">
    <source>
        <dbReference type="Proteomes" id="UP000660047"/>
    </source>
</evidence>
<dbReference type="RefSeq" id="WP_022216383.1">
    <property type="nucleotide sequence ID" value="NZ_BLYL01000001.1"/>
</dbReference>
<keyword evidence="1" id="KW-0472">Membrane</keyword>
<proteinExistence type="predicted"/>
<accession>A0AAI9K101</accession>
<dbReference type="AlphaFoldDB" id="A0AAI9K101"/>
<reference evidence="2" key="1">
    <citation type="submission" date="2020-06" db="EMBL/GenBank/DDBJ databases">
        <title>Characterization of fructooligosaccharide metabolism and fructooligosaccharide-degrading enzymes in human commensal butyrate producers.</title>
        <authorList>
            <person name="Tanno H."/>
            <person name="Fujii T."/>
            <person name="Hirano K."/>
            <person name="Maeno S."/>
            <person name="Tonozuka T."/>
            <person name="Sakamoto M."/>
            <person name="Ohkuma M."/>
            <person name="Tochio T."/>
            <person name="Endo A."/>
        </authorList>
    </citation>
    <scope>NUCLEOTIDE SEQUENCE</scope>
    <source>
        <strain evidence="2">JCM 31265</strain>
    </source>
</reference>
<evidence type="ECO:0000256" key="1">
    <source>
        <dbReference type="SAM" id="Phobius"/>
    </source>
</evidence>
<feature type="transmembrane region" description="Helical" evidence="1">
    <location>
        <begin position="46"/>
        <end position="63"/>
    </location>
</feature>
<organism evidence="2 3">
    <name type="scientific">Coprococcus eutactus</name>
    <dbReference type="NCBI Taxonomy" id="33043"/>
    <lineage>
        <taxon>Bacteria</taxon>
        <taxon>Bacillati</taxon>
        <taxon>Bacillota</taxon>
        <taxon>Clostridia</taxon>
        <taxon>Lachnospirales</taxon>
        <taxon>Lachnospiraceae</taxon>
        <taxon>Coprococcus</taxon>
    </lineage>
</organism>
<dbReference type="Pfam" id="PF19601">
    <property type="entry name" value="DUF6106"/>
    <property type="match status" value="1"/>
</dbReference>
<dbReference type="Proteomes" id="UP000660047">
    <property type="component" value="Unassembled WGS sequence"/>
</dbReference>
<sequence>MLNDGYAEHIVKAKTPASVTCGMAAGIVLMIAGLGAAMFVQGFGSIGFLVAIAGAVVFGIFVSRRETEYEYIMVNEDIDIARIIAKKSRKKIMSFSNADVKFIAKEGCIYLDNELQQDSSIKTRDFTSGNKQNQDGVYVFVLNKNGKAEFVKLELSDRTIDHVNNFFRGKYKE</sequence>
<gene>
    <name evidence="2" type="ORF">COEU31_02940</name>
</gene>
<comment type="caution">
    <text evidence="2">The sequence shown here is derived from an EMBL/GenBank/DDBJ whole genome shotgun (WGS) entry which is preliminary data.</text>
</comment>
<evidence type="ECO:0000313" key="2">
    <source>
        <dbReference type="EMBL" id="GFO93248.1"/>
    </source>
</evidence>
<keyword evidence="1" id="KW-1133">Transmembrane helix</keyword>
<protein>
    <submittedName>
        <fullName evidence="2">Uncharacterized protein</fullName>
    </submittedName>
</protein>
<keyword evidence="1" id="KW-0812">Transmembrane</keyword>
<dbReference type="InterPro" id="IPR046088">
    <property type="entry name" value="DUF6106"/>
</dbReference>